<evidence type="ECO:0000256" key="1">
    <source>
        <dbReference type="SAM" id="MobiDB-lite"/>
    </source>
</evidence>
<dbReference type="Proteomes" id="UP000595095">
    <property type="component" value="Chromosome"/>
</dbReference>
<proteinExistence type="predicted"/>
<dbReference type="AlphaFoldDB" id="A0A7S9DYE8"/>
<organism evidence="2 3">
    <name type="scientific">Salinimonas marina</name>
    <dbReference type="NCBI Taxonomy" id="2785918"/>
    <lineage>
        <taxon>Bacteria</taxon>
        <taxon>Pseudomonadati</taxon>
        <taxon>Pseudomonadota</taxon>
        <taxon>Gammaproteobacteria</taxon>
        <taxon>Alteromonadales</taxon>
        <taxon>Alteromonadaceae</taxon>
        <taxon>Alteromonas/Salinimonas group</taxon>
        <taxon>Salinimonas</taxon>
    </lineage>
</organism>
<feature type="region of interest" description="Disordered" evidence="1">
    <location>
        <begin position="49"/>
        <end position="68"/>
    </location>
</feature>
<accession>A0A7S9DYE8</accession>
<dbReference type="Pfam" id="PF09526">
    <property type="entry name" value="DUF2387"/>
    <property type="match status" value="1"/>
</dbReference>
<dbReference type="RefSeq" id="WP_195810676.1">
    <property type="nucleotide sequence ID" value="NZ_CP064795.1"/>
</dbReference>
<gene>
    <name evidence="2" type="ORF">IT774_16135</name>
</gene>
<evidence type="ECO:0000313" key="3">
    <source>
        <dbReference type="Proteomes" id="UP000595095"/>
    </source>
</evidence>
<dbReference type="InterPro" id="IPR012658">
    <property type="entry name" value="YheV"/>
</dbReference>
<dbReference type="EMBL" id="CP064795">
    <property type="protein sequence ID" value="QPG05590.1"/>
    <property type="molecule type" value="Genomic_DNA"/>
</dbReference>
<evidence type="ECO:0000313" key="2">
    <source>
        <dbReference type="EMBL" id="QPG05590.1"/>
    </source>
</evidence>
<feature type="compositionally biased region" description="Basic and acidic residues" evidence="1">
    <location>
        <begin position="49"/>
        <end position="59"/>
    </location>
</feature>
<reference evidence="2 3" key="1">
    <citation type="submission" date="2020-11" db="EMBL/GenBank/DDBJ databases">
        <title>Complete genome sequence for Salinimonas sp. strain G2-b.</title>
        <authorList>
            <person name="Park S.-J."/>
        </authorList>
    </citation>
    <scope>NUCLEOTIDE SEQUENCE [LARGE SCALE GENOMIC DNA]</scope>
    <source>
        <strain evidence="2 3">G2-b</strain>
    </source>
</reference>
<keyword evidence="3" id="KW-1185">Reference proteome</keyword>
<dbReference type="NCBIfam" id="TIGR02443">
    <property type="entry name" value="YheV family putative zinc ribbon protein"/>
    <property type="match status" value="1"/>
</dbReference>
<dbReference type="KEGG" id="smaa:IT774_16135"/>
<sequence length="68" mass="7909">MTNRNRRRFIAGATCPNCKALDTIMLYFENNMEKIKCVECDYQENQTDEKVQSSTRENEDVIGIFKPG</sequence>
<protein>
    <submittedName>
        <fullName evidence="2">YheV family putative metal-binding protein</fullName>
    </submittedName>
</protein>
<name>A0A7S9DYE8_9ALTE</name>